<evidence type="ECO:0000313" key="1">
    <source>
        <dbReference type="EMBL" id="JAE37646.1"/>
    </source>
</evidence>
<organism evidence="1">
    <name type="scientific">Arundo donax</name>
    <name type="common">Giant reed</name>
    <name type="synonym">Donax arundinaceus</name>
    <dbReference type="NCBI Taxonomy" id="35708"/>
    <lineage>
        <taxon>Eukaryota</taxon>
        <taxon>Viridiplantae</taxon>
        <taxon>Streptophyta</taxon>
        <taxon>Embryophyta</taxon>
        <taxon>Tracheophyta</taxon>
        <taxon>Spermatophyta</taxon>
        <taxon>Magnoliopsida</taxon>
        <taxon>Liliopsida</taxon>
        <taxon>Poales</taxon>
        <taxon>Poaceae</taxon>
        <taxon>PACMAD clade</taxon>
        <taxon>Arundinoideae</taxon>
        <taxon>Arundineae</taxon>
        <taxon>Arundo</taxon>
    </lineage>
</organism>
<accession>A0A0A9HS01</accession>
<name>A0A0A9HS01_ARUDO</name>
<protein>
    <submittedName>
        <fullName evidence="1">Uncharacterized protein</fullName>
    </submittedName>
</protein>
<dbReference type="AlphaFoldDB" id="A0A0A9HS01"/>
<dbReference type="EMBL" id="GBRH01160250">
    <property type="protein sequence ID" value="JAE37646.1"/>
    <property type="molecule type" value="Transcribed_RNA"/>
</dbReference>
<sequence length="31" mass="3647">MMRQHTKKSLLLSAYSVQPAFDLLSIVRKRE</sequence>
<reference evidence="1" key="1">
    <citation type="submission" date="2014-09" db="EMBL/GenBank/DDBJ databases">
        <authorList>
            <person name="Magalhaes I.L.F."/>
            <person name="Oliveira U."/>
            <person name="Santos F.R."/>
            <person name="Vidigal T.H.D.A."/>
            <person name="Brescovit A.D."/>
            <person name="Santos A.J."/>
        </authorList>
    </citation>
    <scope>NUCLEOTIDE SEQUENCE</scope>
    <source>
        <tissue evidence="1">Shoot tissue taken approximately 20 cm above the soil surface</tissue>
    </source>
</reference>
<reference evidence="1" key="2">
    <citation type="journal article" date="2015" name="Data Brief">
        <title>Shoot transcriptome of the giant reed, Arundo donax.</title>
        <authorList>
            <person name="Barrero R.A."/>
            <person name="Guerrero F.D."/>
            <person name="Moolhuijzen P."/>
            <person name="Goolsby J.A."/>
            <person name="Tidwell J."/>
            <person name="Bellgard S.E."/>
            <person name="Bellgard M.I."/>
        </authorList>
    </citation>
    <scope>NUCLEOTIDE SEQUENCE</scope>
    <source>
        <tissue evidence="1">Shoot tissue taken approximately 20 cm above the soil surface</tissue>
    </source>
</reference>
<proteinExistence type="predicted"/>